<dbReference type="InterPro" id="IPR000415">
    <property type="entry name" value="Nitroreductase-like"/>
</dbReference>
<feature type="domain" description="Nitroreductase" evidence="1">
    <location>
        <begin position="60"/>
        <end position="243"/>
    </location>
</feature>
<protein>
    <submittedName>
        <fullName evidence="2">SagB/ThcOx family dehydrogenase</fullName>
    </submittedName>
</protein>
<dbReference type="NCBIfam" id="TIGR03605">
    <property type="entry name" value="antibiot_sagB"/>
    <property type="match status" value="1"/>
</dbReference>
<name>A0A9D0ZPE4_9FIRM</name>
<organism evidence="2 3">
    <name type="scientific">Candidatus Coprosoma intestinipullorum</name>
    <dbReference type="NCBI Taxonomy" id="2840752"/>
    <lineage>
        <taxon>Bacteria</taxon>
        <taxon>Bacillati</taxon>
        <taxon>Bacillota</taxon>
        <taxon>Bacillota incertae sedis</taxon>
        <taxon>Candidatus Coprosoma</taxon>
    </lineage>
</organism>
<dbReference type="InterPro" id="IPR020051">
    <property type="entry name" value="SagB-type_dehydrogenase"/>
</dbReference>
<dbReference type="SUPFAM" id="SSF55469">
    <property type="entry name" value="FMN-dependent nitroreductase-like"/>
    <property type="match status" value="1"/>
</dbReference>
<dbReference type="EMBL" id="DVFV01000008">
    <property type="protein sequence ID" value="HIQ90056.1"/>
    <property type="molecule type" value="Genomic_DNA"/>
</dbReference>
<comment type="caution">
    <text evidence="2">The sequence shown here is derived from an EMBL/GenBank/DDBJ whole genome shotgun (WGS) entry which is preliminary data.</text>
</comment>
<dbReference type="Gene3D" id="3.40.109.10">
    <property type="entry name" value="NADH Oxidase"/>
    <property type="match status" value="1"/>
</dbReference>
<dbReference type="PANTHER" id="PTHR43745">
    <property type="entry name" value="NITROREDUCTASE MJ1384-RELATED"/>
    <property type="match status" value="1"/>
</dbReference>
<evidence type="ECO:0000259" key="1">
    <source>
        <dbReference type="Pfam" id="PF00881"/>
    </source>
</evidence>
<dbReference type="InterPro" id="IPR029479">
    <property type="entry name" value="Nitroreductase"/>
</dbReference>
<reference evidence="2" key="2">
    <citation type="journal article" date="2021" name="PeerJ">
        <title>Extensive microbial diversity within the chicken gut microbiome revealed by metagenomics and culture.</title>
        <authorList>
            <person name="Gilroy R."/>
            <person name="Ravi A."/>
            <person name="Getino M."/>
            <person name="Pursley I."/>
            <person name="Horton D.L."/>
            <person name="Alikhan N.F."/>
            <person name="Baker D."/>
            <person name="Gharbi K."/>
            <person name="Hall N."/>
            <person name="Watson M."/>
            <person name="Adriaenssens E.M."/>
            <person name="Foster-Nyarko E."/>
            <person name="Jarju S."/>
            <person name="Secka A."/>
            <person name="Antonio M."/>
            <person name="Oren A."/>
            <person name="Chaudhuri R.R."/>
            <person name="La Ragione R."/>
            <person name="Hildebrand F."/>
            <person name="Pallen M.J."/>
        </authorList>
    </citation>
    <scope>NUCLEOTIDE SEQUENCE</scope>
    <source>
        <strain evidence="2">CHK147-3167</strain>
    </source>
</reference>
<dbReference type="PANTHER" id="PTHR43745:SF2">
    <property type="entry name" value="NITROREDUCTASE MJ1384-RELATED"/>
    <property type="match status" value="1"/>
</dbReference>
<accession>A0A9D0ZPE4</accession>
<proteinExistence type="predicted"/>
<dbReference type="AlphaFoldDB" id="A0A9D0ZPE4"/>
<reference evidence="2" key="1">
    <citation type="submission" date="2020-10" db="EMBL/GenBank/DDBJ databases">
        <authorList>
            <person name="Gilroy R."/>
        </authorList>
    </citation>
    <scope>NUCLEOTIDE SEQUENCE</scope>
    <source>
        <strain evidence="2">CHK147-3167</strain>
    </source>
</reference>
<dbReference type="Pfam" id="PF00881">
    <property type="entry name" value="Nitroreductase"/>
    <property type="match status" value="1"/>
</dbReference>
<dbReference type="CDD" id="cd02142">
    <property type="entry name" value="McbC_SagB-like_oxidoreductase"/>
    <property type="match status" value="1"/>
</dbReference>
<dbReference type="GO" id="GO:0016491">
    <property type="term" value="F:oxidoreductase activity"/>
    <property type="evidence" value="ECO:0007669"/>
    <property type="project" value="InterPro"/>
</dbReference>
<dbReference type="InterPro" id="IPR052544">
    <property type="entry name" value="Bacteriocin_Proc_Enz"/>
</dbReference>
<dbReference type="Proteomes" id="UP000886786">
    <property type="component" value="Unassembled WGS sequence"/>
</dbReference>
<evidence type="ECO:0000313" key="2">
    <source>
        <dbReference type="EMBL" id="HIQ90056.1"/>
    </source>
</evidence>
<gene>
    <name evidence="2" type="ORF">IAB27_00285</name>
</gene>
<sequence>MEEFILETHKRFENVDLKTLMSAKNKQAPETEKRFPTELKRIPLRVNEKKLADLTLYDILRKRESKRDYTKKEISFESLSNIIYYSYGIKQYRDYAYNRKDYPVSYSPAAGGLNPFNIYIYIKKVTDIKDGLYYYSPKENCLVELYTGLTEIDLSENYSTEFPIHANINIFIVTDIERFIWKYGERGYRFSNIDCGILSENITLLSTYLGLGSCMVAAYVNDSVVKNLNLNKTEIPLLGISIGGIPDE</sequence>
<evidence type="ECO:0000313" key="3">
    <source>
        <dbReference type="Proteomes" id="UP000886786"/>
    </source>
</evidence>